<dbReference type="Gene3D" id="2.30.110.10">
    <property type="entry name" value="Electron Transport, Fmn-binding Protein, Chain A"/>
    <property type="match status" value="1"/>
</dbReference>
<evidence type="ECO:0000256" key="2">
    <source>
        <dbReference type="ARBA" id="ARBA00022630"/>
    </source>
</evidence>
<dbReference type="GO" id="GO:0010181">
    <property type="term" value="F:FMN binding"/>
    <property type="evidence" value="ECO:0007669"/>
    <property type="project" value="InterPro"/>
</dbReference>
<reference evidence="6 7" key="1">
    <citation type="journal article" date="2020" name="Int. J. Syst. Evol. Microbiol.">
        <title>Description of Erysipelothrix piscisicarius sp. nov., an emergent fish pathogen, and assessment of virulence using a tiger barb (Puntigrus tetrazona) infection model.</title>
        <authorList>
            <person name="Pomaranski E.K."/>
            <person name="Griffin M.J."/>
            <person name="Camus A.C."/>
            <person name="Armwood A.R."/>
            <person name="Shelley J."/>
            <person name="Waldbieser G.C."/>
            <person name="LaFrentz B.R."/>
            <person name="Garcia J.C."/>
            <person name="Yanong R."/>
            <person name="Soto E."/>
        </authorList>
    </citation>
    <scope>NUCLEOTIDE SEQUENCE [LARGE SCALE GENOMIC DNA]</scope>
    <source>
        <strain evidence="6 7">15TAL0474</strain>
    </source>
</reference>
<protein>
    <submittedName>
        <fullName evidence="6">Flavin reductase family protein</fullName>
    </submittedName>
</protein>
<comment type="similarity">
    <text evidence="4">Belongs to the flavoredoxin family.</text>
</comment>
<dbReference type="Pfam" id="PF01613">
    <property type="entry name" value="Flavin_Reduct"/>
    <property type="match status" value="1"/>
</dbReference>
<dbReference type="PANTHER" id="PTHR33798">
    <property type="entry name" value="FLAVOPROTEIN OXYGENASE"/>
    <property type="match status" value="1"/>
</dbReference>
<dbReference type="SUPFAM" id="SSF50475">
    <property type="entry name" value="FMN-binding split barrel"/>
    <property type="match status" value="1"/>
</dbReference>
<dbReference type="InterPro" id="IPR002563">
    <property type="entry name" value="Flavin_Rdtase-like_dom"/>
</dbReference>
<evidence type="ECO:0000313" key="7">
    <source>
        <dbReference type="Proteomes" id="UP000278804"/>
    </source>
</evidence>
<dbReference type="AlphaFoldDB" id="A0A3S8RL61"/>
<sequence>MKFKTQDLSAKERYKFLTGSVVPRPIAWITTRNTDASINLAPFSFFSLVSTEVPIVSVAINRNNGELKDTSKNLLQTRECVVHIANYENAEAMNESSMILSYGESEVTKLNLETQSSVMIETPSLKDTKIKLETELFSHQEIKDARGVCTALFLLKVIHLDFDDSIFDRKQGYLDVNKLGPIARLAGNQFAAMKPVFTLKRLI</sequence>
<dbReference type="KEGG" id="eri:EEI45_01185"/>
<dbReference type="InterPro" id="IPR012349">
    <property type="entry name" value="Split_barrel_FMN-bd"/>
</dbReference>
<evidence type="ECO:0000256" key="3">
    <source>
        <dbReference type="ARBA" id="ARBA00022643"/>
    </source>
</evidence>
<proteinExistence type="inferred from homology"/>
<gene>
    <name evidence="6" type="ORF">EEI45_01185</name>
</gene>
<dbReference type="PANTHER" id="PTHR33798:SF5">
    <property type="entry name" value="FLAVIN REDUCTASE LIKE DOMAIN-CONTAINING PROTEIN"/>
    <property type="match status" value="1"/>
</dbReference>
<evidence type="ECO:0000256" key="4">
    <source>
        <dbReference type="ARBA" id="ARBA00038054"/>
    </source>
</evidence>
<dbReference type="EMBL" id="CP034234">
    <property type="protein sequence ID" value="AZK43597.1"/>
    <property type="molecule type" value="Genomic_DNA"/>
</dbReference>
<name>A0A3S8RL61_9FIRM</name>
<dbReference type="RefSeq" id="WP_125163816.1">
    <property type="nucleotide sequence ID" value="NZ_CP034234.1"/>
</dbReference>
<evidence type="ECO:0000256" key="1">
    <source>
        <dbReference type="ARBA" id="ARBA00001917"/>
    </source>
</evidence>
<dbReference type="Proteomes" id="UP000278804">
    <property type="component" value="Chromosome"/>
</dbReference>
<feature type="domain" description="Flavin reductase like" evidence="5">
    <location>
        <begin position="19"/>
        <end position="169"/>
    </location>
</feature>
<evidence type="ECO:0000313" key="6">
    <source>
        <dbReference type="EMBL" id="AZK43597.1"/>
    </source>
</evidence>
<comment type="cofactor">
    <cofactor evidence="1">
        <name>FMN</name>
        <dbReference type="ChEBI" id="CHEBI:58210"/>
    </cofactor>
</comment>
<keyword evidence="2" id="KW-0285">Flavoprotein</keyword>
<dbReference type="GO" id="GO:0016646">
    <property type="term" value="F:oxidoreductase activity, acting on the CH-NH group of donors, NAD or NADP as acceptor"/>
    <property type="evidence" value="ECO:0007669"/>
    <property type="project" value="UniProtKB-ARBA"/>
</dbReference>
<organism evidence="6 7">
    <name type="scientific">Erysipelothrix piscisicarius</name>
    <dbReference type="NCBI Taxonomy" id="2485784"/>
    <lineage>
        <taxon>Bacteria</taxon>
        <taxon>Bacillati</taxon>
        <taxon>Bacillota</taxon>
        <taxon>Erysipelotrichia</taxon>
        <taxon>Erysipelotrichales</taxon>
        <taxon>Erysipelotrichaceae</taxon>
        <taxon>Erysipelothrix</taxon>
    </lineage>
</organism>
<accession>A0A3S8RL61</accession>
<evidence type="ECO:0000259" key="5">
    <source>
        <dbReference type="SMART" id="SM00903"/>
    </source>
</evidence>
<keyword evidence="3" id="KW-0288">FMN</keyword>
<dbReference type="SMART" id="SM00903">
    <property type="entry name" value="Flavin_Reduct"/>
    <property type="match status" value="1"/>
</dbReference>
<keyword evidence="7" id="KW-1185">Reference proteome</keyword>